<evidence type="ECO:0000313" key="12">
    <source>
        <dbReference type="Proteomes" id="UP000319865"/>
    </source>
</evidence>
<dbReference type="Gene3D" id="3.40.50.300">
    <property type="entry name" value="P-loop containing nucleotide triphosphate hydrolases"/>
    <property type="match status" value="1"/>
</dbReference>
<dbReference type="GO" id="GO:0005524">
    <property type="term" value="F:ATP binding"/>
    <property type="evidence" value="ECO:0007669"/>
    <property type="project" value="UniProtKB-KW"/>
</dbReference>
<dbReference type="GO" id="GO:0015421">
    <property type="term" value="F:ABC-type oligopeptide transporter activity"/>
    <property type="evidence" value="ECO:0007669"/>
    <property type="project" value="TreeGrafter"/>
</dbReference>
<proteinExistence type="predicted"/>
<evidence type="ECO:0000256" key="5">
    <source>
        <dbReference type="ARBA" id="ARBA00022989"/>
    </source>
</evidence>
<evidence type="ECO:0000256" key="6">
    <source>
        <dbReference type="ARBA" id="ARBA00023136"/>
    </source>
</evidence>
<dbReference type="Pfam" id="PF00005">
    <property type="entry name" value="ABC_tran"/>
    <property type="match status" value="1"/>
</dbReference>
<dbReference type="Gene3D" id="1.20.1560.10">
    <property type="entry name" value="ABC transporter type 1, transmembrane domain"/>
    <property type="match status" value="1"/>
</dbReference>
<dbReference type="SUPFAM" id="SSF90123">
    <property type="entry name" value="ABC transporter transmembrane region"/>
    <property type="match status" value="1"/>
</dbReference>
<accession>A0A543PHZ6</accession>
<feature type="transmembrane region" description="Helical" evidence="8">
    <location>
        <begin position="276"/>
        <end position="295"/>
    </location>
</feature>
<keyword evidence="12" id="KW-1185">Reference proteome</keyword>
<keyword evidence="5 8" id="KW-1133">Transmembrane helix</keyword>
<feature type="transmembrane region" description="Helical" evidence="8">
    <location>
        <begin position="29"/>
        <end position="50"/>
    </location>
</feature>
<dbReference type="Proteomes" id="UP000319865">
    <property type="component" value="Unassembled WGS sequence"/>
</dbReference>
<dbReference type="InterPro" id="IPR027417">
    <property type="entry name" value="P-loop_NTPase"/>
</dbReference>
<keyword evidence="4 11" id="KW-0067">ATP-binding</keyword>
<dbReference type="InterPro" id="IPR003439">
    <property type="entry name" value="ABC_transporter-like_ATP-bd"/>
</dbReference>
<feature type="domain" description="ABC transporter" evidence="9">
    <location>
        <begin position="366"/>
        <end position="606"/>
    </location>
</feature>
<evidence type="ECO:0000259" key="9">
    <source>
        <dbReference type="PROSITE" id="PS50893"/>
    </source>
</evidence>
<dbReference type="GO" id="GO:0005886">
    <property type="term" value="C:plasma membrane"/>
    <property type="evidence" value="ECO:0007669"/>
    <property type="project" value="UniProtKB-SubCell"/>
</dbReference>
<evidence type="ECO:0000256" key="4">
    <source>
        <dbReference type="ARBA" id="ARBA00022840"/>
    </source>
</evidence>
<feature type="region of interest" description="Disordered" evidence="7">
    <location>
        <begin position="614"/>
        <end position="638"/>
    </location>
</feature>
<feature type="transmembrane region" description="Helical" evidence="8">
    <location>
        <begin position="247"/>
        <end position="270"/>
    </location>
</feature>
<gene>
    <name evidence="11" type="ORF">FHU33_3139</name>
</gene>
<evidence type="ECO:0000256" key="8">
    <source>
        <dbReference type="SAM" id="Phobius"/>
    </source>
</evidence>
<keyword evidence="3" id="KW-0547">Nucleotide-binding</keyword>
<dbReference type="GO" id="GO:0016887">
    <property type="term" value="F:ATP hydrolysis activity"/>
    <property type="evidence" value="ECO:0007669"/>
    <property type="project" value="InterPro"/>
</dbReference>
<protein>
    <submittedName>
        <fullName evidence="11">ATP-binding cassette subfamily B protein</fullName>
    </submittedName>
</protein>
<evidence type="ECO:0000256" key="1">
    <source>
        <dbReference type="ARBA" id="ARBA00004651"/>
    </source>
</evidence>
<evidence type="ECO:0000256" key="7">
    <source>
        <dbReference type="SAM" id="MobiDB-lite"/>
    </source>
</evidence>
<evidence type="ECO:0000256" key="3">
    <source>
        <dbReference type="ARBA" id="ARBA00022741"/>
    </source>
</evidence>
<organism evidence="11 12">
    <name type="scientific">Blastococcus colisei</name>
    <dbReference type="NCBI Taxonomy" id="1564162"/>
    <lineage>
        <taxon>Bacteria</taxon>
        <taxon>Bacillati</taxon>
        <taxon>Actinomycetota</taxon>
        <taxon>Actinomycetes</taxon>
        <taxon>Geodermatophilales</taxon>
        <taxon>Geodermatophilaceae</taxon>
        <taxon>Blastococcus</taxon>
    </lineage>
</organism>
<dbReference type="PROSITE" id="PS50929">
    <property type="entry name" value="ABC_TM1F"/>
    <property type="match status" value="1"/>
</dbReference>
<feature type="transmembrane region" description="Helical" evidence="8">
    <location>
        <begin position="71"/>
        <end position="90"/>
    </location>
</feature>
<comment type="subcellular location">
    <subcellularLocation>
        <location evidence="1">Cell membrane</location>
        <topology evidence="1">Multi-pass membrane protein</topology>
    </subcellularLocation>
</comment>
<dbReference type="InterPro" id="IPR003593">
    <property type="entry name" value="AAA+_ATPase"/>
</dbReference>
<dbReference type="RefSeq" id="WP_142026141.1">
    <property type="nucleotide sequence ID" value="NZ_VFQE01000001.1"/>
</dbReference>
<dbReference type="InterPro" id="IPR011527">
    <property type="entry name" value="ABC1_TM_dom"/>
</dbReference>
<sequence length="638" mass="66093">MTARIVGRPPPVRLSRHLGSLVSPWRARLLAVGVLVLAAAVVELVPPLVVRHVIDHSLVRGNVRELGTAAAVYLAAATAVAALSAGYGYLAATVAQRSLAVLRTRLFSHLLALPTGYHDRTPVGDSISRTTADIDAIDDLFSSSVAGLLGQVVRLLTLAVAMTVLSPILAAAAALVIPPLLLVTNVLRRRVRDAERATRIAVGAVNARLAEDLSGVEVIRAFGRQLSFADRVRRALRTWLQAGNRSVLFNAFYAPVLGVLAAVVTALLLWLGGRDALGAFGVTVGTLTAFVLLFARFFTPLVNLGDEWQTVQGALAGAERVFAVLELPTDAGGPTGPADLAVGGSPPAAAAPSAPGAACPRTRPVIEVEDVSFGYLPGRPVLHGISLTVSAGQHVAIVGRTGAGKSSILSLLAGLHAPWSGRVALAGGDPTGMDDGTRRALLGYVPQTVALFSGTVADNITLGDPELTAEQVRGAARISGADSFIEALPDRYDTVLSDTGRGCGVQLSAGQRQLLALSRALVTEPAVLLLDEPTSVVDGAGDAAFRDALRDRVLPGGTAVLTVAHRLATARDADHVLVVAHGRVVEEGDPSSLLARQSRLADLAALELAGWDWQDQPDASGADDGRPSLQRSPGAGQG</sequence>
<dbReference type="Pfam" id="PF00664">
    <property type="entry name" value="ABC_membrane"/>
    <property type="match status" value="1"/>
</dbReference>
<name>A0A543PHZ6_9ACTN</name>
<dbReference type="OrthoDB" id="9806127at2"/>
<dbReference type="EMBL" id="VFQE01000001">
    <property type="protein sequence ID" value="TQN43679.1"/>
    <property type="molecule type" value="Genomic_DNA"/>
</dbReference>
<dbReference type="PANTHER" id="PTHR43394:SF1">
    <property type="entry name" value="ATP-BINDING CASSETTE SUB-FAMILY B MEMBER 10, MITOCHONDRIAL"/>
    <property type="match status" value="1"/>
</dbReference>
<evidence type="ECO:0000256" key="2">
    <source>
        <dbReference type="ARBA" id="ARBA00022692"/>
    </source>
</evidence>
<evidence type="ECO:0000259" key="10">
    <source>
        <dbReference type="PROSITE" id="PS50929"/>
    </source>
</evidence>
<keyword evidence="6 8" id="KW-0472">Membrane</keyword>
<dbReference type="PROSITE" id="PS00211">
    <property type="entry name" value="ABC_TRANSPORTER_1"/>
    <property type="match status" value="1"/>
</dbReference>
<evidence type="ECO:0000313" key="11">
    <source>
        <dbReference type="EMBL" id="TQN43679.1"/>
    </source>
</evidence>
<dbReference type="InterPro" id="IPR039421">
    <property type="entry name" value="Type_1_exporter"/>
</dbReference>
<keyword evidence="2 8" id="KW-0812">Transmembrane</keyword>
<dbReference type="PROSITE" id="PS50893">
    <property type="entry name" value="ABC_TRANSPORTER_2"/>
    <property type="match status" value="1"/>
</dbReference>
<feature type="transmembrane region" description="Helical" evidence="8">
    <location>
        <begin position="155"/>
        <end position="182"/>
    </location>
</feature>
<comment type="caution">
    <text evidence="11">The sequence shown here is derived from an EMBL/GenBank/DDBJ whole genome shotgun (WGS) entry which is preliminary data.</text>
</comment>
<dbReference type="SMART" id="SM00382">
    <property type="entry name" value="AAA"/>
    <property type="match status" value="1"/>
</dbReference>
<dbReference type="AlphaFoldDB" id="A0A543PHZ6"/>
<dbReference type="InterPro" id="IPR036640">
    <property type="entry name" value="ABC1_TM_sf"/>
</dbReference>
<feature type="domain" description="ABC transmembrane type-1" evidence="10">
    <location>
        <begin position="30"/>
        <end position="313"/>
    </location>
</feature>
<dbReference type="PANTHER" id="PTHR43394">
    <property type="entry name" value="ATP-DEPENDENT PERMEASE MDL1, MITOCHONDRIAL"/>
    <property type="match status" value="1"/>
</dbReference>
<dbReference type="SUPFAM" id="SSF52540">
    <property type="entry name" value="P-loop containing nucleoside triphosphate hydrolases"/>
    <property type="match status" value="1"/>
</dbReference>
<dbReference type="CDD" id="cd18544">
    <property type="entry name" value="ABC_6TM_TmrA_like"/>
    <property type="match status" value="1"/>
</dbReference>
<dbReference type="InterPro" id="IPR017871">
    <property type="entry name" value="ABC_transporter-like_CS"/>
</dbReference>
<reference evidence="11 12" key="1">
    <citation type="submission" date="2019-06" db="EMBL/GenBank/DDBJ databases">
        <title>Sequencing the genomes of 1000 actinobacteria strains.</title>
        <authorList>
            <person name="Klenk H.-P."/>
        </authorList>
    </citation>
    <scope>NUCLEOTIDE SEQUENCE [LARGE SCALE GENOMIC DNA]</scope>
    <source>
        <strain evidence="11 12">DSM 46837</strain>
    </source>
</reference>